<keyword evidence="1" id="KW-0646">Protease inhibitor</keyword>
<keyword evidence="2" id="KW-0789">Thiol protease inhibitor</keyword>
<dbReference type="EMBL" id="CP071868">
    <property type="protein sequence ID" value="QTE27938.1"/>
    <property type="molecule type" value="Genomic_DNA"/>
</dbReference>
<protein>
    <submittedName>
        <fullName evidence="4">Protease inhibitor I42 family protein</fullName>
    </submittedName>
</protein>
<evidence type="ECO:0000313" key="5">
    <source>
        <dbReference type="Proteomes" id="UP000663937"/>
    </source>
</evidence>
<evidence type="ECO:0000256" key="2">
    <source>
        <dbReference type="ARBA" id="ARBA00022704"/>
    </source>
</evidence>
<accession>A0A8A4ZE09</accession>
<name>A0A8A4ZE09_9MICO</name>
<evidence type="ECO:0000259" key="3">
    <source>
        <dbReference type="Pfam" id="PF09394"/>
    </source>
</evidence>
<dbReference type="AlphaFoldDB" id="A0A8A4ZE09"/>
<evidence type="ECO:0000313" key="4">
    <source>
        <dbReference type="EMBL" id="QTE27938.1"/>
    </source>
</evidence>
<keyword evidence="5" id="KW-1185">Reference proteome</keyword>
<proteinExistence type="predicted"/>
<dbReference type="InterPro" id="IPR018990">
    <property type="entry name" value="Prot_inh_I42_chagasin"/>
</dbReference>
<reference evidence="4" key="1">
    <citation type="submission" date="2021-03" db="EMBL/GenBank/DDBJ databases">
        <title>Pengzhenrongella sicca gen. nov., sp. nov., a new member of suborder Micrococcineae isolated from High-Arctic tundra soil.</title>
        <authorList>
            <person name="Peng F."/>
        </authorList>
    </citation>
    <scope>NUCLEOTIDE SEQUENCE</scope>
    <source>
        <strain evidence="4">LRZ-2</strain>
    </source>
</reference>
<dbReference type="KEGG" id="psic:J4E96_11015"/>
<dbReference type="RefSeq" id="WP_227422163.1">
    <property type="nucleotide sequence ID" value="NZ_CP071868.1"/>
</dbReference>
<dbReference type="Gene3D" id="2.60.40.2020">
    <property type="match status" value="1"/>
</dbReference>
<dbReference type="Proteomes" id="UP000663937">
    <property type="component" value="Chromosome"/>
</dbReference>
<gene>
    <name evidence="4" type="ORF">J4E96_11015</name>
</gene>
<dbReference type="GO" id="GO:0004869">
    <property type="term" value="F:cysteine-type endopeptidase inhibitor activity"/>
    <property type="evidence" value="ECO:0007669"/>
    <property type="project" value="UniProtKB-KW"/>
</dbReference>
<dbReference type="Pfam" id="PF09394">
    <property type="entry name" value="Inhibitor_I42"/>
    <property type="match status" value="1"/>
</dbReference>
<organism evidence="4 5">
    <name type="scientific">Pengzhenrongella sicca</name>
    <dbReference type="NCBI Taxonomy" id="2819238"/>
    <lineage>
        <taxon>Bacteria</taxon>
        <taxon>Bacillati</taxon>
        <taxon>Actinomycetota</taxon>
        <taxon>Actinomycetes</taxon>
        <taxon>Micrococcales</taxon>
        <taxon>Pengzhenrongella</taxon>
    </lineage>
</organism>
<evidence type="ECO:0000256" key="1">
    <source>
        <dbReference type="ARBA" id="ARBA00022690"/>
    </source>
</evidence>
<sequence length="116" mass="12712">MAPARGEFSTMTLELRPTASTARQVVPVGERVVVRLPENATTGYRWHAEFDDAALRLVEDRTEAATTPRGSGGERVLGFEALRAGAASLRLVQRRAWEPNSLAAELEVELDVRPRG</sequence>
<feature type="domain" description="Proteinase inhibitor I42 chagasin" evidence="3">
    <location>
        <begin position="26"/>
        <end position="111"/>
    </location>
</feature>
<dbReference type="SUPFAM" id="SSF141066">
    <property type="entry name" value="ICP-like"/>
    <property type="match status" value="1"/>
</dbReference>
<dbReference type="InterPro" id="IPR036331">
    <property type="entry name" value="Chagasin-like_sf"/>
</dbReference>